<name>A0AAD5XWC2_9FUNG</name>
<gene>
    <name evidence="1" type="ORF">HK099_007528</name>
</gene>
<reference evidence="1" key="1">
    <citation type="submission" date="2020-05" db="EMBL/GenBank/DDBJ databases">
        <title>Phylogenomic resolution of chytrid fungi.</title>
        <authorList>
            <person name="Stajich J.E."/>
            <person name="Amses K."/>
            <person name="Simmons R."/>
            <person name="Seto K."/>
            <person name="Myers J."/>
            <person name="Bonds A."/>
            <person name="Quandt C.A."/>
            <person name="Barry K."/>
            <person name="Liu P."/>
            <person name="Grigoriev I."/>
            <person name="Longcore J.E."/>
            <person name="James T.Y."/>
        </authorList>
    </citation>
    <scope>NUCLEOTIDE SEQUENCE</scope>
    <source>
        <strain evidence="1">JEL0476</strain>
    </source>
</reference>
<keyword evidence="2" id="KW-1185">Reference proteome</keyword>
<accession>A0AAD5XWC2</accession>
<comment type="caution">
    <text evidence="1">The sequence shown here is derived from an EMBL/GenBank/DDBJ whole genome shotgun (WGS) entry which is preliminary data.</text>
</comment>
<dbReference type="Proteomes" id="UP001211065">
    <property type="component" value="Unassembled WGS sequence"/>
</dbReference>
<evidence type="ECO:0000313" key="2">
    <source>
        <dbReference type="Proteomes" id="UP001211065"/>
    </source>
</evidence>
<proteinExistence type="predicted"/>
<sequence>FPLKFENIIAEAHYQEKNQLKKGFELALHKEYNHQFATLEKKISDYAVKKNQSKHRRYIRELQYNIRNTLDSLDKYIPYKQEITSEWKVFIKKIQNQFEKRVNDMINNVQQSTTIEKYEKKVLLKNPSQQVANVAATNDKNSSQYDSQIKRSSSGIIINPDSSFLSATTIMIFVNFLITLIKLRQE</sequence>
<organism evidence="1 2">
    <name type="scientific">Clydaea vesicula</name>
    <dbReference type="NCBI Taxonomy" id="447962"/>
    <lineage>
        <taxon>Eukaryota</taxon>
        <taxon>Fungi</taxon>
        <taxon>Fungi incertae sedis</taxon>
        <taxon>Chytridiomycota</taxon>
        <taxon>Chytridiomycota incertae sedis</taxon>
        <taxon>Chytridiomycetes</taxon>
        <taxon>Lobulomycetales</taxon>
        <taxon>Lobulomycetaceae</taxon>
        <taxon>Clydaea</taxon>
    </lineage>
</organism>
<dbReference type="AlphaFoldDB" id="A0AAD5XWC2"/>
<dbReference type="EMBL" id="JADGJW010000737">
    <property type="protein sequence ID" value="KAJ3213188.1"/>
    <property type="molecule type" value="Genomic_DNA"/>
</dbReference>
<protein>
    <submittedName>
        <fullName evidence="1">Uncharacterized protein</fullName>
    </submittedName>
</protein>
<evidence type="ECO:0000313" key="1">
    <source>
        <dbReference type="EMBL" id="KAJ3213188.1"/>
    </source>
</evidence>
<feature type="non-terminal residue" evidence="1">
    <location>
        <position position="186"/>
    </location>
</feature>